<evidence type="ECO:0000313" key="3">
    <source>
        <dbReference type="EMBL" id="CAA9995858.1"/>
    </source>
</evidence>
<protein>
    <recommendedName>
        <fullName evidence="2">MEIS N-terminal domain-containing protein</fullName>
    </recommendedName>
</protein>
<organism evidence="3 4">
    <name type="scientific">Nesidiocoris tenuis</name>
    <dbReference type="NCBI Taxonomy" id="355587"/>
    <lineage>
        <taxon>Eukaryota</taxon>
        <taxon>Metazoa</taxon>
        <taxon>Ecdysozoa</taxon>
        <taxon>Arthropoda</taxon>
        <taxon>Hexapoda</taxon>
        <taxon>Insecta</taxon>
        <taxon>Pterygota</taxon>
        <taxon>Neoptera</taxon>
        <taxon>Paraneoptera</taxon>
        <taxon>Hemiptera</taxon>
        <taxon>Heteroptera</taxon>
        <taxon>Panheteroptera</taxon>
        <taxon>Cimicomorpha</taxon>
        <taxon>Miridae</taxon>
        <taxon>Dicyphina</taxon>
        <taxon>Nesidiocoris</taxon>
    </lineage>
</organism>
<proteinExistence type="predicted"/>
<evidence type="ECO:0000313" key="4">
    <source>
        <dbReference type="Proteomes" id="UP000479000"/>
    </source>
</evidence>
<keyword evidence="1" id="KW-0539">Nucleus</keyword>
<dbReference type="InterPro" id="IPR032453">
    <property type="entry name" value="PKNOX/Meis_N"/>
</dbReference>
<accession>A0A6H5G0K8</accession>
<evidence type="ECO:0000256" key="1">
    <source>
        <dbReference type="ARBA" id="ARBA00023242"/>
    </source>
</evidence>
<feature type="domain" description="MEIS N-terminal" evidence="2">
    <location>
        <begin position="158"/>
        <end position="210"/>
    </location>
</feature>
<name>A0A6H5G0K8_9HEMI</name>
<sequence length="243" mass="27058">MPNPPPSLKTSWFTFKMYEEGIHPYMEPPTPGAMYDPHVGHRPLQGIQPHLNHNMHYPTAGNHVSPVANHVMGPVPDVHKRDKDSIYGCIHLCVVERRSSCLFCETVDRRRLMFGLFSEACAPSVRYRAPVGSGAIFKIGTGPCRRVPAGIHVGRTEDKSRHPLFPLLALIFEKCELATSTPREPGVAGGDVCSSESFNEDIAIFSKQVSLDKLFIRIPLAIGSFNCPECQHSGKFRNFSRFC</sequence>
<dbReference type="EMBL" id="CADCXU010004110">
    <property type="protein sequence ID" value="CAA9995858.1"/>
    <property type="molecule type" value="Genomic_DNA"/>
</dbReference>
<dbReference type="AlphaFoldDB" id="A0A6H5G0K8"/>
<evidence type="ECO:0000259" key="2">
    <source>
        <dbReference type="Pfam" id="PF16493"/>
    </source>
</evidence>
<dbReference type="Proteomes" id="UP000479000">
    <property type="component" value="Unassembled WGS sequence"/>
</dbReference>
<reference evidence="3 4" key="1">
    <citation type="submission" date="2020-02" db="EMBL/GenBank/DDBJ databases">
        <authorList>
            <person name="Ferguson B K."/>
        </authorList>
    </citation>
    <scope>NUCLEOTIDE SEQUENCE [LARGE SCALE GENOMIC DNA]</scope>
</reference>
<keyword evidence="4" id="KW-1185">Reference proteome</keyword>
<dbReference type="Pfam" id="PF16493">
    <property type="entry name" value="Meis_PKNOX_N"/>
    <property type="match status" value="1"/>
</dbReference>
<gene>
    <name evidence="3" type="ORF">NTEN_LOCUS2581</name>
</gene>
<dbReference type="OrthoDB" id="6619083at2759"/>